<comment type="caution">
    <text evidence="2">The sequence shown here is derived from an EMBL/GenBank/DDBJ whole genome shotgun (WGS) entry which is preliminary data.</text>
</comment>
<dbReference type="Proteomes" id="UP000809789">
    <property type="component" value="Unassembled WGS sequence"/>
</dbReference>
<dbReference type="EMBL" id="JAESVG020000002">
    <property type="protein sequence ID" value="KAG8629863.1"/>
    <property type="molecule type" value="Genomic_DNA"/>
</dbReference>
<dbReference type="OrthoDB" id="10582197at2759"/>
<accession>A0A8K0PJT5</accession>
<sequence length="85" mass="9209">MLLAFSLAKPPLGRTWAAAPSHRAPSQQEIVTLVLFLKVQEETMQAAEAIIMQAEGGAEEGAAEANQVRDPPDQHWVDRPSSFVA</sequence>
<gene>
    <name evidence="2" type="ORF">KVT40_001482</name>
</gene>
<proteinExistence type="predicted"/>
<keyword evidence="3" id="KW-1185">Reference proteome</keyword>
<name>A0A8K0PJT5_9PEZI</name>
<reference evidence="2" key="1">
    <citation type="submission" date="2021-07" db="EMBL/GenBank/DDBJ databases">
        <title>Elsinoe batatas strain:CRI-CJ2 Genome sequencing and assembly.</title>
        <authorList>
            <person name="Huang L."/>
        </authorList>
    </citation>
    <scope>NUCLEOTIDE SEQUENCE</scope>
    <source>
        <strain evidence="2">CRI-CJ2</strain>
    </source>
</reference>
<feature type="region of interest" description="Disordered" evidence="1">
    <location>
        <begin position="58"/>
        <end position="85"/>
    </location>
</feature>
<organism evidence="2 3">
    <name type="scientific">Elsinoe batatas</name>
    <dbReference type="NCBI Taxonomy" id="2601811"/>
    <lineage>
        <taxon>Eukaryota</taxon>
        <taxon>Fungi</taxon>
        <taxon>Dikarya</taxon>
        <taxon>Ascomycota</taxon>
        <taxon>Pezizomycotina</taxon>
        <taxon>Dothideomycetes</taxon>
        <taxon>Dothideomycetidae</taxon>
        <taxon>Myriangiales</taxon>
        <taxon>Elsinoaceae</taxon>
        <taxon>Elsinoe</taxon>
    </lineage>
</organism>
<evidence type="ECO:0000313" key="2">
    <source>
        <dbReference type="EMBL" id="KAG8629863.1"/>
    </source>
</evidence>
<dbReference type="AlphaFoldDB" id="A0A8K0PJT5"/>
<evidence type="ECO:0000313" key="3">
    <source>
        <dbReference type="Proteomes" id="UP000809789"/>
    </source>
</evidence>
<protein>
    <submittedName>
        <fullName evidence="2">Uncharacterized protein</fullName>
    </submittedName>
</protein>
<evidence type="ECO:0000256" key="1">
    <source>
        <dbReference type="SAM" id="MobiDB-lite"/>
    </source>
</evidence>